<evidence type="ECO:0000256" key="2">
    <source>
        <dbReference type="ARBA" id="ARBA00022448"/>
    </source>
</evidence>
<evidence type="ECO:0000313" key="9">
    <source>
        <dbReference type="EMBL" id="MFC5291438.1"/>
    </source>
</evidence>
<comment type="caution">
    <text evidence="9">The sequence shown here is derived from an EMBL/GenBank/DDBJ whole genome shotgun (WGS) entry which is preliminary data.</text>
</comment>
<feature type="transmembrane region" description="Helical" evidence="7">
    <location>
        <begin position="314"/>
        <end position="335"/>
    </location>
</feature>
<dbReference type="InterPro" id="IPR011701">
    <property type="entry name" value="MFS"/>
</dbReference>
<dbReference type="Pfam" id="PF07690">
    <property type="entry name" value="MFS_1"/>
    <property type="match status" value="1"/>
</dbReference>
<dbReference type="RefSeq" id="WP_158446566.1">
    <property type="nucleotide sequence ID" value="NZ_JAOAOS010000015.1"/>
</dbReference>
<evidence type="ECO:0000256" key="7">
    <source>
        <dbReference type="SAM" id="Phobius"/>
    </source>
</evidence>
<feature type="transmembrane region" description="Helical" evidence="7">
    <location>
        <begin position="412"/>
        <end position="430"/>
    </location>
</feature>
<dbReference type="PANTHER" id="PTHR43045:SF1">
    <property type="entry name" value="SHIKIMATE TRANSPORTER"/>
    <property type="match status" value="1"/>
</dbReference>
<feature type="transmembrane region" description="Helical" evidence="7">
    <location>
        <begin position="192"/>
        <end position="211"/>
    </location>
</feature>
<name>A0ABW0EY82_9HYPH</name>
<feature type="transmembrane region" description="Helical" evidence="7">
    <location>
        <begin position="58"/>
        <end position="81"/>
    </location>
</feature>
<keyword evidence="3" id="KW-1003">Cell membrane</keyword>
<dbReference type="SUPFAM" id="SSF103473">
    <property type="entry name" value="MFS general substrate transporter"/>
    <property type="match status" value="1"/>
</dbReference>
<keyword evidence="6 7" id="KW-0472">Membrane</keyword>
<evidence type="ECO:0000256" key="6">
    <source>
        <dbReference type="ARBA" id="ARBA00023136"/>
    </source>
</evidence>
<organism evidence="9 10">
    <name type="scientific">Bosea minatitlanensis</name>
    <dbReference type="NCBI Taxonomy" id="128782"/>
    <lineage>
        <taxon>Bacteria</taxon>
        <taxon>Pseudomonadati</taxon>
        <taxon>Pseudomonadota</taxon>
        <taxon>Alphaproteobacteria</taxon>
        <taxon>Hyphomicrobiales</taxon>
        <taxon>Boseaceae</taxon>
        <taxon>Bosea</taxon>
    </lineage>
</organism>
<reference evidence="10" key="1">
    <citation type="journal article" date="2019" name="Int. J. Syst. Evol. Microbiol.">
        <title>The Global Catalogue of Microorganisms (GCM) 10K type strain sequencing project: providing services to taxonomists for standard genome sequencing and annotation.</title>
        <authorList>
            <consortium name="The Broad Institute Genomics Platform"/>
            <consortium name="The Broad Institute Genome Sequencing Center for Infectious Disease"/>
            <person name="Wu L."/>
            <person name="Ma J."/>
        </authorList>
    </citation>
    <scope>NUCLEOTIDE SEQUENCE [LARGE SCALE GENOMIC DNA]</scope>
    <source>
        <strain evidence="10">CGMCC 1.15643</strain>
    </source>
</reference>
<feature type="transmembrane region" description="Helical" evidence="7">
    <location>
        <begin position="286"/>
        <end position="307"/>
    </location>
</feature>
<gene>
    <name evidence="9" type="ORF">ACFPK2_00360</name>
</gene>
<evidence type="ECO:0000259" key="8">
    <source>
        <dbReference type="PROSITE" id="PS50850"/>
    </source>
</evidence>
<evidence type="ECO:0000256" key="4">
    <source>
        <dbReference type="ARBA" id="ARBA00022692"/>
    </source>
</evidence>
<dbReference type="PANTHER" id="PTHR43045">
    <property type="entry name" value="SHIKIMATE TRANSPORTER"/>
    <property type="match status" value="1"/>
</dbReference>
<sequence>MTAATATPPAQASQANIRKAVTAATVGTVIEWYDYALYGAASGVIINKLFFPNLAPNAGVLAAFATFAVGYFARPVGGIVISHIGDRFGRKPALILTIALMGLATVLMGLLPTYETIGIMAPILLVLMRLIQGFGAGAELAGAIVLVAEYAPPEKRAFYTGLPNAATLVGIMLATLSFLTISYLPEQVLLGWAWRVPFLISGVLFFVALYIRRHLDETPEYVEAMARAEERRHEQSVPLGQLFRESPKEVLFGFLSVTAHNANAYILSAFSLSYMINTVGMSRTDGLVAVTIGSLFGIVGVGFMGVLADRIGAAAVYILGAVVIGVMAFPLFWLFDTGSLLWSTVGIALGYGLGFGATSGAQGAFLANLFPTRYRFSGLAMSRELNGVLVAGPTPFIAQALVGAAGGRPGYVSLYILGCCVLSIAAILIVRHRSVHI</sequence>
<feature type="transmembrane region" description="Helical" evidence="7">
    <location>
        <begin position="117"/>
        <end position="146"/>
    </location>
</feature>
<keyword evidence="10" id="KW-1185">Reference proteome</keyword>
<dbReference type="EMBL" id="JBHSLI010000001">
    <property type="protein sequence ID" value="MFC5291438.1"/>
    <property type="molecule type" value="Genomic_DNA"/>
</dbReference>
<evidence type="ECO:0000256" key="3">
    <source>
        <dbReference type="ARBA" id="ARBA00022475"/>
    </source>
</evidence>
<feature type="transmembrane region" description="Helical" evidence="7">
    <location>
        <begin position="388"/>
        <end position="406"/>
    </location>
</feature>
<protein>
    <submittedName>
        <fullName evidence="9">MFS transporter</fullName>
    </submittedName>
</protein>
<feature type="transmembrane region" description="Helical" evidence="7">
    <location>
        <begin position="158"/>
        <end position="180"/>
    </location>
</feature>
<feature type="transmembrane region" description="Helical" evidence="7">
    <location>
        <begin position="250"/>
        <end position="274"/>
    </location>
</feature>
<evidence type="ECO:0000313" key="10">
    <source>
        <dbReference type="Proteomes" id="UP001595976"/>
    </source>
</evidence>
<dbReference type="Proteomes" id="UP001595976">
    <property type="component" value="Unassembled WGS sequence"/>
</dbReference>
<evidence type="ECO:0000256" key="1">
    <source>
        <dbReference type="ARBA" id="ARBA00004651"/>
    </source>
</evidence>
<feature type="transmembrane region" description="Helical" evidence="7">
    <location>
        <begin position="93"/>
        <end position="111"/>
    </location>
</feature>
<comment type="subcellular location">
    <subcellularLocation>
        <location evidence="1">Cell membrane</location>
        <topology evidence="1">Multi-pass membrane protein</topology>
    </subcellularLocation>
</comment>
<proteinExistence type="predicted"/>
<keyword evidence="5 7" id="KW-1133">Transmembrane helix</keyword>
<keyword evidence="4 7" id="KW-0812">Transmembrane</keyword>
<dbReference type="InterPro" id="IPR020846">
    <property type="entry name" value="MFS_dom"/>
</dbReference>
<dbReference type="PROSITE" id="PS50850">
    <property type="entry name" value="MFS"/>
    <property type="match status" value="1"/>
</dbReference>
<accession>A0ABW0EY82</accession>
<dbReference type="PROSITE" id="PS00217">
    <property type="entry name" value="SUGAR_TRANSPORT_2"/>
    <property type="match status" value="1"/>
</dbReference>
<dbReference type="CDD" id="cd17369">
    <property type="entry name" value="MFS_ShiA_like"/>
    <property type="match status" value="1"/>
</dbReference>
<dbReference type="InterPro" id="IPR005829">
    <property type="entry name" value="Sugar_transporter_CS"/>
</dbReference>
<keyword evidence="2" id="KW-0813">Transport</keyword>
<dbReference type="Gene3D" id="1.20.1250.20">
    <property type="entry name" value="MFS general substrate transporter like domains"/>
    <property type="match status" value="2"/>
</dbReference>
<feature type="transmembrane region" description="Helical" evidence="7">
    <location>
        <begin position="341"/>
        <end position="367"/>
    </location>
</feature>
<dbReference type="InterPro" id="IPR036259">
    <property type="entry name" value="MFS_trans_sf"/>
</dbReference>
<evidence type="ECO:0000256" key="5">
    <source>
        <dbReference type="ARBA" id="ARBA00022989"/>
    </source>
</evidence>
<feature type="domain" description="Major facilitator superfamily (MFS) profile" evidence="8">
    <location>
        <begin position="20"/>
        <end position="435"/>
    </location>
</feature>